<proteinExistence type="predicted"/>
<accession>A0A7Z2VTB6</accession>
<protein>
    <submittedName>
        <fullName evidence="1">Uncharacterized protein</fullName>
    </submittedName>
</protein>
<evidence type="ECO:0000313" key="2">
    <source>
        <dbReference type="Proteomes" id="UP000502415"/>
    </source>
</evidence>
<dbReference type="KEGG" id="mfy:HH212_00035"/>
<dbReference type="RefSeq" id="WP_169433526.1">
    <property type="nucleotide sequence ID" value="NZ_CP051685.1"/>
</dbReference>
<name>A0A7Z2VTB6_9BURK</name>
<dbReference type="AlphaFoldDB" id="A0A7Z2VTB6"/>
<dbReference type="Proteomes" id="UP000502415">
    <property type="component" value="Chromosome"/>
</dbReference>
<gene>
    <name evidence="1" type="ORF">HH212_00035</name>
</gene>
<evidence type="ECO:0000313" key="1">
    <source>
        <dbReference type="EMBL" id="QJD98626.1"/>
    </source>
</evidence>
<keyword evidence="2" id="KW-1185">Reference proteome</keyword>
<reference evidence="1 2" key="1">
    <citation type="submission" date="2020-04" db="EMBL/GenBank/DDBJ databases">
        <title>Genome sequencing of novel species.</title>
        <authorList>
            <person name="Heo J."/>
            <person name="Kim S.-J."/>
            <person name="Kim J.-S."/>
            <person name="Hong S.-B."/>
            <person name="Kwon S.-W."/>
        </authorList>
    </citation>
    <scope>NUCLEOTIDE SEQUENCE [LARGE SCALE GENOMIC DNA]</scope>
    <source>
        <strain evidence="1 2">GN2-R2</strain>
    </source>
</reference>
<organism evidence="1 2">
    <name type="scientific">Massilia forsythiae</name>
    <dbReference type="NCBI Taxonomy" id="2728020"/>
    <lineage>
        <taxon>Bacteria</taxon>
        <taxon>Pseudomonadati</taxon>
        <taxon>Pseudomonadota</taxon>
        <taxon>Betaproteobacteria</taxon>
        <taxon>Burkholderiales</taxon>
        <taxon>Oxalobacteraceae</taxon>
        <taxon>Telluria group</taxon>
        <taxon>Massilia</taxon>
    </lineage>
</organism>
<sequence>MLSHQTTPAVQIAGTSTCGNLAVQAAYWARLGAGLEIACRAHVPAAHCQVLAKAGVSAAPAVYVGGLQ</sequence>
<dbReference type="EMBL" id="CP051685">
    <property type="protein sequence ID" value="QJD98626.1"/>
    <property type="molecule type" value="Genomic_DNA"/>
</dbReference>